<reference evidence="5 6" key="1">
    <citation type="submission" date="2019-02" db="EMBL/GenBank/DDBJ databases">
        <title>Deep-cultivation of Planctomycetes and their phenomic and genomic characterization uncovers novel biology.</title>
        <authorList>
            <person name="Wiegand S."/>
            <person name="Jogler M."/>
            <person name="Boedeker C."/>
            <person name="Pinto D."/>
            <person name="Vollmers J."/>
            <person name="Rivas-Marin E."/>
            <person name="Kohn T."/>
            <person name="Peeters S.H."/>
            <person name="Heuer A."/>
            <person name="Rast P."/>
            <person name="Oberbeckmann S."/>
            <person name="Bunk B."/>
            <person name="Jeske O."/>
            <person name="Meyerdierks A."/>
            <person name="Storesund J.E."/>
            <person name="Kallscheuer N."/>
            <person name="Luecker S."/>
            <person name="Lage O.M."/>
            <person name="Pohl T."/>
            <person name="Merkel B.J."/>
            <person name="Hornburger P."/>
            <person name="Mueller R.-W."/>
            <person name="Bruemmer F."/>
            <person name="Labrenz M."/>
            <person name="Spormann A.M."/>
            <person name="Op den Camp H."/>
            <person name="Overmann J."/>
            <person name="Amann R."/>
            <person name="Jetten M.S.M."/>
            <person name="Mascher T."/>
            <person name="Medema M.H."/>
            <person name="Devos D.P."/>
            <person name="Kaster A.-K."/>
            <person name="Ovreas L."/>
            <person name="Rohde M."/>
            <person name="Galperin M.Y."/>
            <person name="Jogler C."/>
        </authorList>
    </citation>
    <scope>NUCLEOTIDE SEQUENCE [LARGE SCALE GENOMIC DNA]</scope>
    <source>
        <strain evidence="5 6">Pan181</strain>
    </source>
</reference>
<keyword evidence="2" id="KW-0233">DNA recombination</keyword>
<dbReference type="GO" id="GO:0015074">
    <property type="term" value="P:DNA integration"/>
    <property type="evidence" value="ECO:0007669"/>
    <property type="project" value="UniProtKB-KW"/>
</dbReference>
<evidence type="ECO:0000259" key="4">
    <source>
        <dbReference type="PROSITE" id="PS51900"/>
    </source>
</evidence>
<gene>
    <name evidence="5" type="ORF">Pan181_45720</name>
</gene>
<accession>A0A518AUC8</accession>
<evidence type="ECO:0000313" key="5">
    <source>
        <dbReference type="EMBL" id="QDU58338.1"/>
    </source>
</evidence>
<dbReference type="AlphaFoldDB" id="A0A518AUC8"/>
<evidence type="ECO:0000256" key="2">
    <source>
        <dbReference type="ARBA" id="ARBA00023172"/>
    </source>
</evidence>
<evidence type="ECO:0000313" key="6">
    <source>
        <dbReference type="Proteomes" id="UP000315750"/>
    </source>
</evidence>
<keyword evidence="6" id="KW-1185">Reference proteome</keyword>
<organism evidence="5 6">
    <name type="scientific">Aeoliella mucimassa</name>
    <dbReference type="NCBI Taxonomy" id="2527972"/>
    <lineage>
        <taxon>Bacteria</taxon>
        <taxon>Pseudomonadati</taxon>
        <taxon>Planctomycetota</taxon>
        <taxon>Planctomycetia</taxon>
        <taxon>Pirellulales</taxon>
        <taxon>Lacipirellulaceae</taxon>
        <taxon>Aeoliella</taxon>
    </lineage>
</organism>
<dbReference type="InterPro" id="IPR013762">
    <property type="entry name" value="Integrase-like_cat_sf"/>
</dbReference>
<evidence type="ECO:0000256" key="1">
    <source>
        <dbReference type="ARBA" id="ARBA00022908"/>
    </source>
</evidence>
<keyword evidence="1" id="KW-0229">DNA integration</keyword>
<dbReference type="GO" id="GO:0003677">
    <property type="term" value="F:DNA binding"/>
    <property type="evidence" value="ECO:0007669"/>
    <property type="project" value="UniProtKB-UniRule"/>
</dbReference>
<evidence type="ECO:0000256" key="3">
    <source>
        <dbReference type="PROSITE-ProRule" id="PRU01248"/>
    </source>
</evidence>
<dbReference type="KEGG" id="amuc:Pan181_45720"/>
<proteinExistence type="predicted"/>
<dbReference type="InterPro" id="IPR044068">
    <property type="entry name" value="CB"/>
</dbReference>
<dbReference type="GO" id="GO:0006310">
    <property type="term" value="P:DNA recombination"/>
    <property type="evidence" value="ECO:0007669"/>
    <property type="project" value="UniProtKB-KW"/>
</dbReference>
<dbReference type="InterPro" id="IPR011010">
    <property type="entry name" value="DNA_brk_join_enz"/>
</dbReference>
<keyword evidence="3" id="KW-0238">DNA-binding</keyword>
<dbReference type="EMBL" id="CP036278">
    <property type="protein sequence ID" value="QDU58338.1"/>
    <property type="molecule type" value="Genomic_DNA"/>
</dbReference>
<dbReference type="SUPFAM" id="SSF56349">
    <property type="entry name" value="DNA breaking-rejoining enzymes"/>
    <property type="match status" value="1"/>
</dbReference>
<sequence length="288" mass="32048">MLSFGRMNASDSLTSLARSYITREHLSPAYASQILARCHRFEQWASREVSPQVLAASPTLLSAFLVHLEQLGLSGTTVRGYRACILAVSHDALGNTGLGANVRRVRRKQGNPVAWTAEEIRALLRVATTARGATADGIPFKLYWPALIHFGYSTGQRLADLLACNRTDISKNGVWTCTQNKTGNIVTLRLSADALNYGRRLPSDRVHWVPWPYSVEMLRRRFARLVADAQIRPGSFKWLRRSAGSHYEKENPGAGHRLLGNTRAIFDESYHDRSLTQQPLTAPPLGND</sequence>
<dbReference type="PROSITE" id="PS51900">
    <property type="entry name" value="CB"/>
    <property type="match status" value="1"/>
</dbReference>
<protein>
    <submittedName>
        <fullName evidence="5">Phage integrase family protein</fullName>
    </submittedName>
</protein>
<feature type="domain" description="Core-binding (CB)" evidence="4">
    <location>
        <begin position="11"/>
        <end position="93"/>
    </location>
</feature>
<name>A0A518AUC8_9BACT</name>
<dbReference type="Gene3D" id="1.10.443.10">
    <property type="entry name" value="Intergrase catalytic core"/>
    <property type="match status" value="1"/>
</dbReference>
<dbReference type="Proteomes" id="UP000315750">
    <property type="component" value="Chromosome"/>
</dbReference>